<dbReference type="InterPro" id="IPR053161">
    <property type="entry name" value="Ulvan_degrading_GH"/>
</dbReference>
<dbReference type="Gene3D" id="2.60.120.260">
    <property type="entry name" value="Galactose-binding domain-like"/>
    <property type="match status" value="1"/>
</dbReference>
<keyword evidence="1" id="KW-0732">Signal</keyword>
<dbReference type="Pfam" id="PF17132">
    <property type="entry name" value="Glyco_hydro_106"/>
    <property type="match status" value="2"/>
</dbReference>
<evidence type="ECO:0000313" key="3">
    <source>
        <dbReference type="Proteomes" id="UP000260814"/>
    </source>
</evidence>
<evidence type="ECO:0000313" key="2">
    <source>
        <dbReference type="EMBL" id="RGM87783.1"/>
    </source>
</evidence>
<protein>
    <submittedName>
        <fullName evidence="2">Glycosyl hydrolase family 2</fullName>
    </submittedName>
</protein>
<reference evidence="2 3" key="1">
    <citation type="submission" date="2018-08" db="EMBL/GenBank/DDBJ databases">
        <title>A genome reference for cultivated species of the human gut microbiota.</title>
        <authorList>
            <person name="Zou Y."/>
            <person name="Xue W."/>
            <person name="Luo G."/>
        </authorList>
    </citation>
    <scope>NUCLEOTIDE SEQUENCE [LARGE SCALE GENOMIC DNA]</scope>
    <source>
        <strain evidence="2 3">OM06-2</strain>
    </source>
</reference>
<proteinExistence type="predicted"/>
<feature type="chain" id="PRO_5017801461" evidence="1">
    <location>
        <begin position="21"/>
        <end position="924"/>
    </location>
</feature>
<feature type="signal peptide" evidence="1">
    <location>
        <begin position="1"/>
        <end position="20"/>
    </location>
</feature>
<dbReference type="SUPFAM" id="SSF49785">
    <property type="entry name" value="Galactose-binding domain-like"/>
    <property type="match status" value="1"/>
</dbReference>
<dbReference type="GO" id="GO:0016787">
    <property type="term" value="F:hydrolase activity"/>
    <property type="evidence" value="ECO:0007669"/>
    <property type="project" value="UniProtKB-KW"/>
</dbReference>
<accession>A0A3E4Z5L3</accession>
<name>A0A3E4Z5L3_9BACT</name>
<keyword evidence="2" id="KW-0378">Hydrolase</keyword>
<comment type="caution">
    <text evidence="2">The sequence shown here is derived from an EMBL/GenBank/DDBJ whole genome shotgun (WGS) entry which is preliminary data.</text>
</comment>
<dbReference type="Proteomes" id="UP000260814">
    <property type="component" value="Unassembled WGS sequence"/>
</dbReference>
<dbReference type="PANTHER" id="PTHR36848">
    <property type="entry name" value="DNA-BINDING PROTEIN (PUTATIVE SECRETED PROTEIN)-RELATED"/>
    <property type="match status" value="1"/>
</dbReference>
<dbReference type="AlphaFoldDB" id="A0A3E4Z5L3"/>
<organism evidence="2 3">
    <name type="scientific">Phocaeicola plebeius</name>
    <dbReference type="NCBI Taxonomy" id="310297"/>
    <lineage>
        <taxon>Bacteria</taxon>
        <taxon>Pseudomonadati</taxon>
        <taxon>Bacteroidota</taxon>
        <taxon>Bacteroidia</taxon>
        <taxon>Bacteroidales</taxon>
        <taxon>Bacteroidaceae</taxon>
        <taxon>Phocaeicola</taxon>
    </lineage>
</organism>
<dbReference type="RefSeq" id="WP_117702505.1">
    <property type="nucleotide sequence ID" value="NZ_QSTW01000019.1"/>
</dbReference>
<dbReference type="NCBIfam" id="NF045579">
    <property type="entry name" value="rhamnoside_JR"/>
    <property type="match status" value="1"/>
</dbReference>
<sequence>MKKNNILFFLCLCSAMGAAAQNWPEVKPEARPGSRWWWLGSAVDKDNLNYNLKEYGKAGLGSLEVTPIYGVKGNESHNLCFLSPEWMEMFRYTQEVGKTNGIDIDMNTGTGWPFGGPEVSLSQAAAKAIFECYEVKGGEPVKLEINIRDPKEQKQRDVAYLDCLMAYGTDGKVVNLTKKVKDGYLQWDAPAGDWQLVALFVGRTFQKVKRAAPGGEGYVMDHFSPVSVKSYFEKFDKAFKTNKVNFPRTFFNDSYEVYGADWTPAFLKEFAARRGYRLENHFPEFISQERTELTRRLVSDYRETLGELLVENFTTAWTKWAHGHGSTTRNQAHGSPANLIDTYASVDIPECEGFGLTDFHIRGLRRDSLTRPNFSDISMLKYASSAAHIAGKPYTSSETFTWLTEHFRTSLSQCKPDMDLMFVSGVNHAFFHGTPYSPKEAAWPGWLFYATINMSPTNTIWRDAPAFFEYITRCQSFLQLGKPDNDFLVYLPVYDMWNDIPGRFVGFDIHKMDQYAPKFIKTIQTIMAGGYDVDYISDSFIKSTSCQDGMLKTRGGACYKALIVPAVKLIPVSTLKKLVALVRQGATVVFVEHYPEDVPGYASLEQNRKQLFALLEQLPGEKSFRGTQAFNLGKGRIIVGSDYHEALERTGVPAEELKTRWGVQFIRRTHTEGHHYFISNLQAKDVEGWVTLNVPEKNMMCFDPMTGKRGIAKTREVEGKTQVYMQLKSGESIILQTFTRSLQGVPEWKYRKEMDYSLSLDHGWKLKFVESYPAIEGEFKIDTPSSWTEMAHPAAKINRGTALYSLELDLPELLADDWILDLGDVRESARVRINGQEAGIAWAVPFRLSIGQLLKPGKNLIEVEVTNLPANSIAEMDRQGKQWRIFEDINMAKLNYEKGTYGHWETLPSGLNGIVRLIPVKYLF</sequence>
<dbReference type="PANTHER" id="PTHR36848:SF2">
    <property type="entry name" value="SECRETED PROTEIN"/>
    <property type="match status" value="1"/>
</dbReference>
<dbReference type="InterPro" id="IPR008979">
    <property type="entry name" value="Galactose-bd-like_sf"/>
</dbReference>
<evidence type="ECO:0000256" key="1">
    <source>
        <dbReference type="SAM" id="SignalP"/>
    </source>
</evidence>
<dbReference type="CDD" id="cd03143">
    <property type="entry name" value="A4_beta-galactosidase_middle_domain"/>
    <property type="match status" value="1"/>
</dbReference>
<dbReference type="EMBL" id="QSTW01000019">
    <property type="protein sequence ID" value="RGM87783.1"/>
    <property type="molecule type" value="Genomic_DNA"/>
</dbReference>
<gene>
    <name evidence="2" type="ORF">DXB87_13005</name>
</gene>